<evidence type="ECO:0000313" key="1">
    <source>
        <dbReference type="EMBL" id="MYM70239.1"/>
    </source>
</evidence>
<protein>
    <submittedName>
        <fullName evidence="1">GNAT family N-acetyltransferase</fullName>
    </submittedName>
</protein>
<comment type="caution">
    <text evidence="1">The sequence shown here is derived from an EMBL/GenBank/DDBJ whole genome shotgun (WGS) entry which is preliminary data.</text>
</comment>
<evidence type="ECO:0000313" key="2">
    <source>
        <dbReference type="Proteomes" id="UP000450012"/>
    </source>
</evidence>
<gene>
    <name evidence="1" type="ORF">GTP45_26035</name>
</gene>
<sequence>MKIILNQKSVLASPKLMESFFQLAQDDIEFLRGSYPNFDKWLSTKVFPGIMSGERTLVLEQRGSHSVGLLIVKHTANEKKLCTLRVRPEFEYSGMGVRLFNSAFEILETSHPLLSVSETALPKFSRIFEYFGFSCEKAYRNLYLPGVQELSYNGILNSEEIQGKERERCQQSFASKRDDLLILV</sequence>
<dbReference type="AlphaFoldDB" id="A0A7X4KEB6"/>
<dbReference type="Proteomes" id="UP000450012">
    <property type="component" value="Unassembled WGS sequence"/>
</dbReference>
<organism evidence="1 2">
    <name type="scientific">Duganella rivi</name>
    <dbReference type="NCBI Taxonomy" id="2666083"/>
    <lineage>
        <taxon>Bacteria</taxon>
        <taxon>Pseudomonadati</taxon>
        <taxon>Pseudomonadota</taxon>
        <taxon>Betaproteobacteria</taxon>
        <taxon>Burkholderiales</taxon>
        <taxon>Oxalobacteraceae</taxon>
        <taxon>Telluria group</taxon>
        <taxon>Duganella</taxon>
    </lineage>
</organism>
<reference evidence="1 2" key="1">
    <citation type="submission" date="2019-12" db="EMBL/GenBank/DDBJ databases">
        <title>Novel species isolated from a subtropical stream in China.</title>
        <authorList>
            <person name="Lu H."/>
        </authorList>
    </citation>
    <scope>NUCLEOTIDE SEQUENCE [LARGE SCALE GENOMIC DNA]</scope>
    <source>
        <strain evidence="1 2">FT55W</strain>
    </source>
</reference>
<name>A0A7X4KEB6_9BURK</name>
<proteinExistence type="predicted"/>
<accession>A0A7X4KEB6</accession>
<dbReference type="RefSeq" id="WP_161016732.1">
    <property type="nucleotide sequence ID" value="NZ_WWCK01000008.1"/>
</dbReference>
<dbReference type="EMBL" id="WWCK01000008">
    <property type="protein sequence ID" value="MYM70239.1"/>
    <property type="molecule type" value="Genomic_DNA"/>
</dbReference>
<keyword evidence="2" id="KW-1185">Reference proteome</keyword>